<accession>A0A9D2L1J0</accession>
<feature type="region of interest" description="Disordered" evidence="1">
    <location>
        <begin position="210"/>
        <end position="236"/>
    </location>
</feature>
<evidence type="ECO:0000256" key="1">
    <source>
        <dbReference type="SAM" id="MobiDB-lite"/>
    </source>
</evidence>
<sequence>MDKYEYKIRAEEIKTLISQKKYVEAAKVADTIDWTRVKSVMMLCTVSDVYKVNRRFEDAKLLLEMANERHPSGRMILYSLCDLAIRMGDVVHAIEYYKDFVQVAPNDSGRYVLQYKLYEAQDVGLEERIAVLEELKKKDYREKWAYELAYLYHRVGLATKCVEECDELILWFGEGKYVMKAMELKTLHQPLSPSQQRKFDAYMMRRQGLRVPEEAEQEPAGKPQSKAAKGRASGQEMDIQVKTMDVGKYNTINLQKELAASMQELMQEGRKMAAQGRQEPEPAYPETAYAQPEYSEPAYRESEYGQPEYSEPEYPEEADVQPEYAEGQNGAAAHISEPEAEYPEREAENAQRKQAEPQGIRSARTEKKSDNTLPRGLDGQAGVMPQEHPAEKQITGQMNIEDIMREWEKMKRENEEKRRQEIRQRVQEQTGALFRDFDETSRKGVLERLQKEERIPVDRRERNRDSVISAHTKIWAAEEVQNAMKAAAAAGSQAGAREAAEQEKAARAELQAQRAGAAEPVQEETRAAVQEPVSRTVQEETEEQAAQAAQKAAEAQAAAAMQKAAEALAAAMMQKAAEVKAETEENRTGASRGAAGTETAEPAAEEQKTSGPEEAAAESAERKE</sequence>
<evidence type="ECO:0008006" key="4">
    <source>
        <dbReference type="Google" id="ProtNLM"/>
    </source>
</evidence>
<feature type="compositionally biased region" description="Acidic residues" evidence="1">
    <location>
        <begin position="310"/>
        <end position="320"/>
    </location>
</feature>
<name>A0A9D2L1J0_9FIRM</name>
<dbReference type="InterPro" id="IPR011990">
    <property type="entry name" value="TPR-like_helical_dom_sf"/>
</dbReference>
<feature type="compositionally biased region" description="Low complexity" evidence="1">
    <location>
        <begin position="488"/>
        <end position="497"/>
    </location>
</feature>
<feature type="compositionally biased region" description="Low complexity" evidence="1">
    <location>
        <begin position="593"/>
        <end position="602"/>
    </location>
</feature>
<organism evidence="2 3">
    <name type="scientific">Candidatus Eisenbergiella merdipullorum</name>
    <dbReference type="NCBI Taxonomy" id="2838553"/>
    <lineage>
        <taxon>Bacteria</taxon>
        <taxon>Bacillati</taxon>
        <taxon>Bacillota</taxon>
        <taxon>Clostridia</taxon>
        <taxon>Lachnospirales</taxon>
        <taxon>Lachnospiraceae</taxon>
        <taxon>Eisenbergiella</taxon>
    </lineage>
</organism>
<feature type="compositionally biased region" description="Low complexity" evidence="1">
    <location>
        <begin position="544"/>
        <end position="576"/>
    </location>
</feature>
<feature type="non-terminal residue" evidence="2">
    <location>
        <position position="624"/>
    </location>
</feature>
<feature type="compositionally biased region" description="Basic and acidic residues" evidence="1">
    <location>
        <begin position="577"/>
        <end position="587"/>
    </location>
</feature>
<reference evidence="2" key="2">
    <citation type="submission" date="2021-04" db="EMBL/GenBank/DDBJ databases">
        <authorList>
            <person name="Gilroy R."/>
        </authorList>
    </citation>
    <scope>NUCLEOTIDE SEQUENCE</scope>
    <source>
        <strain evidence="2">CHK179-7159</strain>
    </source>
</reference>
<feature type="compositionally biased region" description="Basic and acidic residues" evidence="1">
    <location>
        <begin position="342"/>
        <end position="355"/>
    </location>
</feature>
<feature type="region of interest" description="Disordered" evidence="1">
    <location>
        <begin position="488"/>
        <end position="624"/>
    </location>
</feature>
<dbReference type="EMBL" id="DWYY01000203">
    <property type="protein sequence ID" value="HJA94783.1"/>
    <property type="molecule type" value="Genomic_DNA"/>
</dbReference>
<proteinExistence type="predicted"/>
<gene>
    <name evidence="2" type="ORF">H9717_16980</name>
</gene>
<reference evidence="2" key="1">
    <citation type="journal article" date="2021" name="PeerJ">
        <title>Extensive microbial diversity within the chicken gut microbiome revealed by metagenomics and culture.</title>
        <authorList>
            <person name="Gilroy R."/>
            <person name="Ravi A."/>
            <person name="Getino M."/>
            <person name="Pursley I."/>
            <person name="Horton D.L."/>
            <person name="Alikhan N.F."/>
            <person name="Baker D."/>
            <person name="Gharbi K."/>
            <person name="Hall N."/>
            <person name="Watson M."/>
            <person name="Adriaenssens E.M."/>
            <person name="Foster-Nyarko E."/>
            <person name="Jarju S."/>
            <person name="Secka A."/>
            <person name="Antonio M."/>
            <person name="Oren A."/>
            <person name="Chaudhuri R.R."/>
            <person name="La Ragione R."/>
            <person name="Hildebrand F."/>
            <person name="Pallen M.J."/>
        </authorList>
    </citation>
    <scope>NUCLEOTIDE SEQUENCE</scope>
    <source>
        <strain evidence="2">CHK179-7159</strain>
    </source>
</reference>
<evidence type="ECO:0000313" key="3">
    <source>
        <dbReference type="Proteomes" id="UP000886858"/>
    </source>
</evidence>
<feature type="compositionally biased region" description="Basic and acidic residues" evidence="1">
    <location>
        <begin position="402"/>
        <end position="426"/>
    </location>
</feature>
<feature type="compositionally biased region" description="Basic and acidic residues" evidence="1">
    <location>
        <begin position="498"/>
        <end position="507"/>
    </location>
</feature>
<protein>
    <recommendedName>
        <fullName evidence="4">Tetratricopeptide repeat protein</fullName>
    </recommendedName>
</protein>
<feature type="region of interest" description="Disordered" evidence="1">
    <location>
        <begin position="292"/>
        <end position="448"/>
    </location>
</feature>
<feature type="compositionally biased region" description="Low complexity" evidence="1">
    <location>
        <begin position="508"/>
        <end position="519"/>
    </location>
</feature>
<comment type="caution">
    <text evidence="2">The sequence shown here is derived from an EMBL/GenBank/DDBJ whole genome shotgun (WGS) entry which is preliminary data.</text>
</comment>
<dbReference type="SUPFAM" id="SSF48452">
    <property type="entry name" value="TPR-like"/>
    <property type="match status" value="1"/>
</dbReference>
<feature type="compositionally biased region" description="Basic and acidic residues" evidence="1">
    <location>
        <begin position="435"/>
        <end position="448"/>
    </location>
</feature>
<dbReference type="AlphaFoldDB" id="A0A9D2L1J0"/>
<dbReference type="Gene3D" id="1.25.40.10">
    <property type="entry name" value="Tetratricopeptide repeat domain"/>
    <property type="match status" value="1"/>
</dbReference>
<evidence type="ECO:0000313" key="2">
    <source>
        <dbReference type="EMBL" id="HJA94783.1"/>
    </source>
</evidence>
<dbReference type="Proteomes" id="UP000886858">
    <property type="component" value="Unassembled WGS sequence"/>
</dbReference>